<gene>
    <name evidence="1" type="ORF">VCR5J5_610004</name>
</gene>
<dbReference type="AlphaFoldDB" id="A0A822N463"/>
<evidence type="ECO:0000313" key="2">
    <source>
        <dbReference type="Proteomes" id="UP000049495"/>
    </source>
</evidence>
<name>A0A822N463_9VIBR</name>
<organism evidence="1 2">
    <name type="scientific">Vibrio crassostreae</name>
    <dbReference type="NCBI Taxonomy" id="246167"/>
    <lineage>
        <taxon>Bacteria</taxon>
        <taxon>Pseudomonadati</taxon>
        <taxon>Pseudomonadota</taxon>
        <taxon>Gammaproteobacteria</taxon>
        <taxon>Vibrionales</taxon>
        <taxon>Vibrionaceae</taxon>
        <taxon>Vibrio</taxon>
    </lineage>
</organism>
<sequence>MNSKLPFRKLKKNLVASAVEKAILESYKKDERYHHIKKSVPELKVQSLPTAYKQISKVLYANEIEPPISKQGHESSTVLGATGEALTELILPPREELPVNNRGYDLDHDNALIEIKATVSESVSLSNVQYYTAQYLVIHVYEKFSDKHRFAYLIPLKILRAIKGSKLGNVSINLFKESWVVFFKVTFVRLSQFFQVRRMYLDGNYNSLVEWRYRNLLDSKVFSRKVNVTSLFNNYEKCGSWKWERRYAYYEYYHNNIHWHYQYNSLSNVYNLGLYAVYHDNRWKRRVVR</sequence>
<reference evidence="2" key="1">
    <citation type="submission" date="2014-06" db="EMBL/GenBank/DDBJ databases">
        <authorList>
            <person name="Le Roux Frederique"/>
        </authorList>
    </citation>
    <scope>NUCLEOTIDE SEQUENCE [LARGE SCALE GENOMIC DNA]</scope>
    <source>
        <strain evidence="2">J5-5</strain>
    </source>
</reference>
<dbReference type="RefSeq" id="WP_048664400.1">
    <property type="nucleotide sequence ID" value="NZ_CCJV01000124.1"/>
</dbReference>
<proteinExistence type="predicted"/>
<dbReference type="Proteomes" id="UP000049495">
    <property type="component" value="Unassembled WGS sequence"/>
</dbReference>
<protein>
    <submittedName>
        <fullName evidence="1">Uncharacterized protein</fullName>
    </submittedName>
</protein>
<evidence type="ECO:0000313" key="1">
    <source>
        <dbReference type="EMBL" id="CDT52281.1"/>
    </source>
</evidence>
<accession>A0A822N463</accession>
<comment type="caution">
    <text evidence="1">The sequence shown here is derived from an EMBL/GenBank/DDBJ whole genome shotgun (WGS) entry which is preliminary data.</text>
</comment>
<dbReference type="EMBL" id="CCJV01000124">
    <property type="protein sequence ID" value="CDT52281.1"/>
    <property type="molecule type" value="Genomic_DNA"/>
</dbReference>